<comment type="caution">
    <text evidence="27">The sequence shown here is derived from an EMBL/GenBank/DDBJ whole genome shotgun (WGS) entry which is preliminary data.</text>
</comment>
<feature type="compositionally biased region" description="Basic and acidic residues" evidence="25">
    <location>
        <begin position="349"/>
        <end position="509"/>
    </location>
</feature>
<dbReference type="Proteomes" id="UP001497623">
    <property type="component" value="Unassembled WGS sequence"/>
</dbReference>
<evidence type="ECO:0000256" key="15">
    <source>
        <dbReference type="ARBA" id="ARBA00022843"/>
    </source>
</evidence>
<feature type="compositionally biased region" description="Basic and acidic residues" evidence="25">
    <location>
        <begin position="324"/>
        <end position="340"/>
    </location>
</feature>
<feature type="non-terminal residue" evidence="27">
    <location>
        <position position="1049"/>
    </location>
</feature>
<feature type="compositionally biased region" description="Basic and acidic residues" evidence="25">
    <location>
        <begin position="574"/>
        <end position="584"/>
    </location>
</feature>
<evidence type="ECO:0000256" key="16">
    <source>
        <dbReference type="ARBA" id="ARBA00022990"/>
    </source>
</evidence>
<evidence type="ECO:0000256" key="19">
    <source>
        <dbReference type="ARBA" id="ARBA00023596"/>
    </source>
</evidence>
<dbReference type="InterPro" id="IPR000719">
    <property type="entry name" value="Prot_kinase_dom"/>
</dbReference>
<keyword evidence="14" id="KW-0067">ATP-binding</keyword>
<evidence type="ECO:0000256" key="2">
    <source>
        <dbReference type="ARBA" id="ARBA00004629"/>
    </source>
</evidence>
<dbReference type="Pfam" id="PF00069">
    <property type="entry name" value="Pkinase"/>
    <property type="match status" value="1"/>
</dbReference>
<organism evidence="27 28">
    <name type="scientific">Meganyctiphanes norvegica</name>
    <name type="common">Northern krill</name>
    <name type="synonym">Thysanopoda norvegica</name>
    <dbReference type="NCBI Taxonomy" id="48144"/>
    <lineage>
        <taxon>Eukaryota</taxon>
        <taxon>Metazoa</taxon>
        <taxon>Ecdysozoa</taxon>
        <taxon>Arthropoda</taxon>
        <taxon>Crustacea</taxon>
        <taxon>Multicrustacea</taxon>
        <taxon>Malacostraca</taxon>
        <taxon>Eumalacostraca</taxon>
        <taxon>Eucarida</taxon>
        <taxon>Euphausiacea</taxon>
        <taxon>Euphausiidae</taxon>
        <taxon>Meganyctiphanes</taxon>
    </lineage>
</organism>
<evidence type="ECO:0000256" key="10">
    <source>
        <dbReference type="ARBA" id="ARBA00022728"/>
    </source>
</evidence>
<dbReference type="GO" id="GO:0000776">
    <property type="term" value="C:kinetochore"/>
    <property type="evidence" value="ECO:0007669"/>
    <property type="project" value="UniProtKB-KW"/>
</dbReference>
<keyword evidence="4" id="KW-0158">Chromosome</keyword>
<comment type="catalytic activity">
    <reaction evidence="23">
        <text>L-threonyl-[protein] + ATP = O-phospho-L-threonyl-[protein] + ADP + H(+)</text>
        <dbReference type="Rhea" id="RHEA:46608"/>
        <dbReference type="Rhea" id="RHEA-COMP:11060"/>
        <dbReference type="Rhea" id="RHEA-COMP:11605"/>
        <dbReference type="ChEBI" id="CHEBI:15378"/>
        <dbReference type="ChEBI" id="CHEBI:30013"/>
        <dbReference type="ChEBI" id="CHEBI:30616"/>
        <dbReference type="ChEBI" id="CHEBI:61977"/>
        <dbReference type="ChEBI" id="CHEBI:456216"/>
        <dbReference type="EC" id="2.7.11.1"/>
    </reaction>
    <physiologicalReaction direction="left-to-right" evidence="23">
        <dbReference type="Rhea" id="RHEA:46609"/>
    </physiologicalReaction>
</comment>
<keyword evidence="6" id="KW-0723">Serine/threonine-protein kinase</keyword>
<comment type="subunit">
    <text evidence="22">Interacts with CLK1 C-terminus. Associates with the U5 snRNP and NCOR1 deacetylase complexes. Identified in the spliceosome C complex.</text>
</comment>
<reference evidence="27 28" key="1">
    <citation type="submission" date="2024-05" db="EMBL/GenBank/DDBJ databases">
        <authorList>
            <person name="Wallberg A."/>
        </authorList>
    </citation>
    <scope>NUCLEOTIDE SEQUENCE [LARGE SCALE GENOMIC DNA]</scope>
</reference>
<sequence length="1049" mass="122317">MVVGCFGPQRDCGPHSMPSTSRGEESLPTPVRHESARIGAPPLDVNSNKGFYSQRASKYVYRRSSRGRQQPYQQRGNNNYNKYALRQDPDYSEHESGPVRQLVVTSLDQRASQDYGRPKAAKEKSGGGRDIEIRHSGAGNGAVASMKISVSNTLPDILNANGKKNQFNTLVVDSSSEEEDQMNSTENSRDARENINRYEELSMDSSEFLNIDDDNVALEELIKQKAALQACLGAYMSDDDNDVDNEDDEDDDEDEEDLEDDDGEEGKEIDLDDDDDDDVVEMKRVVSSRSKGDKKRREDGAADKRKNGTQVTDVVTIDDSDDDESKKKDKDRERKKEREKAKKRKRSRSRSDDDRKRRDEKRRERKESGHRGENASRERSRSRMEEERRKERERREKERMEREKAERERREKEWKEREERRKREWEKRMEERKERERLREQRLREDANDSRSRGRDFRDIDRRDRDSYRDRYRDGKEPRGEGEIGRSREIDRLKEKQKEEIFGKAKESSSEDEDVNDIDFDDEEDEEEKIERLRKQRLELYKKLGVDNTPTGTPGPSEPEITNSPIDARGSPEIADKKKEKSIRSDASSGQRSRSKSRSRNRSSSNGRSNSSEDEVVSRKYDISVESERSDSSRKDYKDKKDRDSKERFKDSKYKEKKHKEKDKSKDKYKDTKERYKDSRDKDRDVRDKDKSKEIKEKENKEINDGIKKNAEKLEKYRKENEKEENADKNEKESESEAKKSAAKDDMFSDMFGDNFSMTLQDTFAGGAENPSLTDNWDDAEGYYRVRIGEDLDARYTVYGFTGQGVFSSVVRARDAARGGQEVAIKIIRNNEIMHKTGKRELNILKNLNDADPDDKYHCLRLFRHFFHKNHLCMVFEPLAMSLRDVLKKYGKDVGLHVKAVRSYSHQLFCALKLLRKCNILHADIKPDNILVNEKKLVLKLCDFGSASKVTENEITPYLVARFYRAPEIILGMTYDFGIDLWSAACTIFELYTGKIMFPGKTNNQMLKLFMDLKGKMPNKLIRKGAFKDQHFDNSCNFLYKDIDRVTER</sequence>
<dbReference type="PANTHER" id="PTHR24058">
    <property type="entry name" value="DUAL SPECIFICITY PROTEIN KINASE"/>
    <property type="match status" value="1"/>
</dbReference>
<keyword evidence="17" id="KW-0508">mRNA splicing</keyword>
<comment type="catalytic activity">
    <reaction evidence="24">
        <text>L-seryl-[protein] + ATP = O-phospho-L-seryl-[protein] + ADP + H(+)</text>
        <dbReference type="Rhea" id="RHEA:17989"/>
        <dbReference type="Rhea" id="RHEA-COMP:9863"/>
        <dbReference type="Rhea" id="RHEA-COMP:11604"/>
        <dbReference type="ChEBI" id="CHEBI:15378"/>
        <dbReference type="ChEBI" id="CHEBI:29999"/>
        <dbReference type="ChEBI" id="CHEBI:30616"/>
        <dbReference type="ChEBI" id="CHEBI:83421"/>
        <dbReference type="ChEBI" id="CHEBI:456216"/>
        <dbReference type="EC" id="2.7.11.1"/>
    </reaction>
    <physiologicalReaction direction="left-to-right" evidence="24">
        <dbReference type="Rhea" id="RHEA:17990"/>
    </physiologicalReaction>
</comment>
<keyword evidence="7" id="KW-0597">Phosphoprotein</keyword>
<feature type="compositionally biased region" description="Basic and acidic residues" evidence="25">
    <location>
        <begin position="616"/>
        <end position="654"/>
    </location>
</feature>
<feature type="compositionally biased region" description="Acidic residues" evidence="25">
    <location>
        <begin position="237"/>
        <end position="279"/>
    </location>
</feature>
<dbReference type="PROSITE" id="PS00108">
    <property type="entry name" value="PROTEIN_KINASE_ST"/>
    <property type="match status" value="1"/>
</dbReference>
<keyword evidence="18" id="KW-0539">Nucleus</keyword>
<dbReference type="Gene3D" id="3.30.200.20">
    <property type="entry name" value="Phosphorylase Kinase, domain 1"/>
    <property type="match status" value="1"/>
</dbReference>
<keyword evidence="10" id="KW-0747">Spliceosome</keyword>
<dbReference type="FunFam" id="1.10.510.10:FF:000078">
    <property type="entry name" value="Serine/threonine-protein kinase PRP4 homolog"/>
    <property type="match status" value="1"/>
</dbReference>
<dbReference type="SUPFAM" id="SSF56112">
    <property type="entry name" value="Protein kinase-like (PK-like)"/>
    <property type="match status" value="1"/>
</dbReference>
<dbReference type="GO" id="GO:0004674">
    <property type="term" value="F:protein serine/threonine kinase activity"/>
    <property type="evidence" value="ECO:0007669"/>
    <property type="project" value="UniProtKB-KW"/>
</dbReference>
<comment type="similarity">
    <text evidence="19">Belongs to the protein kinase superfamily. CMGC Ser/Thr protein kinase family.</text>
</comment>
<dbReference type="InterPro" id="IPR044092">
    <property type="entry name" value="STKc_PRP4"/>
</dbReference>
<evidence type="ECO:0000256" key="11">
    <source>
        <dbReference type="ARBA" id="ARBA00022741"/>
    </source>
</evidence>
<feature type="region of interest" description="Disordered" evidence="25">
    <location>
        <begin position="236"/>
        <end position="744"/>
    </location>
</feature>
<dbReference type="PANTHER" id="PTHR24058:SF103">
    <property type="entry name" value="SERINE_THREONINE-PROTEIN KINASE PRP4 HOMOLOG"/>
    <property type="match status" value="1"/>
</dbReference>
<keyword evidence="12" id="KW-0418">Kinase</keyword>
<dbReference type="GO" id="GO:0005524">
    <property type="term" value="F:ATP binding"/>
    <property type="evidence" value="ECO:0007669"/>
    <property type="project" value="UniProtKB-KW"/>
</dbReference>
<keyword evidence="15" id="KW-0832">Ubl conjugation</keyword>
<feature type="compositionally biased region" description="Basic and acidic residues" evidence="25">
    <location>
        <begin position="116"/>
        <end position="135"/>
    </location>
</feature>
<dbReference type="InterPro" id="IPR008271">
    <property type="entry name" value="Ser/Thr_kinase_AS"/>
</dbReference>
<dbReference type="FunFam" id="3.30.200.20:FF:000123">
    <property type="entry name" value="serine/threonine-protein kinase PRP4 homolog"/>
    <property type="match status" value="1"/>
</dbReference>
<accession>A0AAV2PPP2</accession>
<proteinExistence type="inferred from homology"/>
<feature type="compositionally biased region" description="Basic and acidic residues" evidence="25">
    <location>
        <begin position="295"/>
        <end position="306"/>
    </location>
</feature>
<keyword evidence="8" id="KW-0507">mRNA processing</keyword>
<evidence type="ECO:0000259" key="26">
    <source>
        <dbReference type="PROSITE" id="PS50011"/>
    </source>
</evidence>
<dbReference type="PROSITE" id="PS50011">
    <property type="entry name" value="PROTEIN_KINASE_DOM"/>
    <property type="match status" value="1"/>
</dbReference>
<evidence type="ECO:0000313" key="27">
    <source>
        <dbReference type="EMBL" id="CAL4061738.1"/>
    </source>
</evidence>
<feature type="domain" description="Protein kinase" evidence="26">
    <location>
        <begin position="796"/>
        <end position="1049"/>
    </location>
</feature>
<evidence type="ECO:0000256" key="5">
    <source>
        <dbReference type="ARBA" id="ARBA00022499"/>
    </source>
</evidence>
<evidence type="ECO:0000256" key="9">
    <source>
        <dbReference type="ARBA" id="ARBA00022679"/>
    </source>
</evidence>
<evidence type="ECO:0000256" key="18">
    <source>
        <dbReference type="ARBA" id="ARBA00023242"/>
    </source>
</evidence>
<dbReference type="CDD" id="cd14135">
    <property type="entry name" value="STKc_PRP4"/>
    <property type="match status" value="1"/>
</dbReference>
<evidence type="ECO:0000256" key="3">
    <source>
        <dbReference type="ARBA" id="ARBA00012513"/>
    </source>
</evidence>
<dbReference type="Gene3D" id="1.10.510.10">
    <property type="entry name" value="Transferase(Phosphotransferase) domain 1"/>
    <property type="match status" value="1"/>
</dbReference>
<comment type="subcellular location">
    <subcellularLocation>
        <location evidence="2">Chromosome</location>
        <location evidence="2">Centromere</location>
        <location evidence="2">Kinetochore</location>
    </subcellularLocation>
    <subcellularLocation>
        <location evidence="1">Nucleus</location>
    </subcellularLocation>
</comment>
<dbReference type="GO" id="GO:0005681">
    <property type="term" value="C:spliceosomal complex"/>
    <property type="evidence" value="ECO:0007669"/>
    <property type="project" value="UniProtKB-KW"/>
</dbReference>
<evidence type="ECO:0000313" key="28">
    <source>
        <dbReference type="Proteomes" id="UP001497623"/>
    </source>
</evidence>
<keyword evidence="5" id="KW-1017">Isopeptide bond</keyword>
<evidence type="ECO:0000256" key="14">
    <source>
        <dbReference type="ARBA" id="ARBA00022840"/>
    </source>
</evidence>
<evidence type="ECO:0000256" key="6">
    <source>
        <dbReference type="ARBA" id="ARBA00022527"/>
    </source>
</evidence>
<evidence type="ECO:0000256" key="12">
    <source>
        <dbReference type="ARBA" id="ARBA00022777"/>
    </source>
</evidence>
<evidence type="ECO:0000256" key="23">
    <source>
        <dbReference type="ARBA" id="ARBA00048659"/>
    </source>
</evidence>
<feature type="region of interest" description="Disordered" evidence="25">
    <location>
        <begin position="1"/>
        <end position="84"/>
    </location>
</feature>
<evidence type="ECO:0000256" key="20">
    <source>
        <dbReference type="ARBA" id="ARBA00023637"/>
    </source>
</evidence>
<dbReference type="SMART" id="SM00220">
    <property type="entry name" value="S_TKc"/>
    <property type="match status" value="1"/>
</dbReference>
<keyword evidence="13" id="KW-0995">Kinetochore</keyword>
<protein>
    <recommendedName>
        <fullName evidence="20">Serine/threonine-protein kinase PRP4 homolog</fullName>
        <ecNumber evidence="3">2.7.11.1</ecNumber>
    </recommendedName>
    <alternativeName>
        <fullName evidence="21">PRP4 pre-mRNA-processing factor 4 homolog</fullName>
    </alternativeName>
</protein>
<name>A0AAV2PPP2_MEGNR</name>
<evidence type="ECO:0000256" key="22">
    <source>
        <dbReference type="ARBA" id="ARBA00046964"/>
    </source>
</evidence>
<gene>
    <name evidence="27" type="ORF">MNOR_LOCUS2268</name>
</gene>
<feature type="compositionally biased region" description="Basic and acidic residues" evidence="25">
    <location>
        <begin position="662"/>
        <end position="744"/>
    </location>
</feature>
<evidence type="ECO:0000256" key="24">
    <source>
        <dbReference type="ARBA" id="ARBA00048977"/>
    </source>
</evidence>
<dbReference type="EMBL" id="CAXKWB010000673">
    <property type="protein sequence ID" value="CAL4061738.1"/>
    <property type="molecule type" value="Genomic_DNA"/>
</dbReference>
<keyword evidence="11" id="KW-0547">Nucleotide-binding</keyword>
<feature type="region of interest" description="Disordered" evidence="25">
    <location>
        <begin position="107"/>
        <end position="136"/>
    </location>
</feature>
<evidence type="ECO:0000256" key="21">
    <source>
        <dbReference type="ARBA" id="ARBA00031858"/>
    </source>
</evidence>
<keyword evidence="16" id="KW-0007">Acetylation</keyword>
<feature type="region of interest" description="Disordered" evidence="25">
    <location>
        <begin position="173"/>
        <end position="193"/>
    </location>
</feature>
<feature type="compositionally biased region" description="Polar residues" evidence="25">
    <location>
        <begin position="67"/>
        <end position="81"/>
    </location>
</feature>
<feature type="compositionally biased region" description="Polar residues" evidence="25">
    <location>
        <begin position="45"/>
        <end position="56"/>
    </location>
</feature>
<feature type="compositionally biased region" description="Acidic residues" evidence="25">
    <location>
        <begin position="510"/>
        <end position="528"/>
    </location>
</feature>
<keyword evidence="28" id="KW-1185">Reference proteome</keyword>
<dbReference type="AlphaFoldDB" id="A0AAV2PPP2"/>
<evidence type="ECO:0000256" key="17">
    <source>
        <dbReference type="ARBA" id="ARBA00023187"/>
    </source>
</evidence>
<keyword evidence="9" id="KW-0808">Transferase</keyword>
<dbReference type="InterPro" id="IPR011009">
    <property type="entry name" value="Kinase-like_dom_sf"/>
</dbReference>
<evidence type="ECO:0000256" key="13">
    <source>
        <dbReference type="ARBA" id="ARBA00022838"/>
    </source>
</evidence>
<evidence type="ECO:0000256" key="25">
    <source>
        <dbReference type="SAM" id="MobiDB-lite"/>
    </source>
</evidence>
<feature type="compositionally biased region" description="Basic and acidic residues" evidence="25">
    <location>
        <begin position="529"/>
        <end position="545"/>
    </location>
</feature>
<evidence type="ECO:0000256" key="4">
    <source>
        <dbReference type="ARBA" id="ARBA00022454"/>
    </source>
</evidence>
<dbReference type="GO" id="GO:0045292">
    <property type="term" value="P:mRNA cis splicing, via spliceosome"/>
    <property type="evidence" value="ECO:0007669"/>
    <property type="project" value="InterPro"/>
</dbReference>
<evidence type="ECO:0000256" key="1">
    <source>
        <dbReference type="ARBA" id="ARBA00004123"/>
    </source>
</evidence>
<dbReference type="EC" id="2.7.11.1" evidence="3"/>
<dbReference type="InterPro" id="IPR050494">
    <property type="entry name" value="Ser_Thr_dual-spec_kinase"/>
</dbReference>
<evidence type="ECO:0000256" key="8">
    <source>
        <dbReference type="ARBA" id="ARBA00022664"/>
    </source>
</evidence>
<evidence type="ECO:0000256" key="7">
    <source>
        <dbReference type="ARBA" id="ARBA00022553"/>
    </source>
</evidence>